<reference evidence="2" key="1">
    <citation type="submission" date="2021-01" db="EMBL/GenBank/DDBJ databases">
        <authorList>
            <consortium name="Genoscope - CEA"/>
            <person name="William W."/>
        </authorList>
    </citation>
    <scope>NUCLEOTIDE SEQUENCE</scope>
</reference>
<keyword evidence="3" id="KW-1185">Reference proteome</keyword>
<name>A0A8S1N0Y0_PARPR</name>
<keyword evidence="1" id="KW-1133">Transmembrane helix</keyword>
<keyword evidence="1" id="KW-0472">Membrane</keyword>
<organism evidence="2 3">
    <name type="scientific">Paramecium primaurelia</name>
    <dbReference type="NCBI Taxonomy" id="5886"/>
    <lineage>
        <taxon>Eukaryota</taxon>
        <taxon>Sar</taxon>
        <taxon>Alveolata</taxon>
        <taxon>Ciliophora</taxon>
        <taxon>Intramacronucleata</taxon>
        <taxon>Oligohymenophorea</taxon>
        <taxon>Peniculida</taxon>
        <taxon>Parameciidae</taxon>
        <taxon>Paramecium</taxon>
    </lineage>
</organism>
<evidence type="ECO:0000313" key="3">
    <source>
        <dbReference type="Proteomes" id="UP000688137"/>
    </source>
</evidence>
<protein>
    <submittedName>
        <fullName evidence="2">Uncharacterized protein</fullName>
    </submittedName>
</protein>
<accession>A0A8S1N0Y0</accession>
<sequence length="115" mass="13724">MHKFTLTFLNKDVKQQYQSMNKKQSIEFQNQQKWIFKSFLQIYASNKRHKLYDFFLIFVVVSYSLYFPLSKYFSLTSGDNQYVDGYLISVGTFGMINIFSFRFKTTILAQKISSE</sequence>
<gene>
    <name evidence="2" type="ORF">PPRIM_AZ9-3.1.T0760190</name>
</gene>
<feature type="transmembrane region" description="Helical" evidence="1">
    <location>
        <begin position="51"/>
        <end position="69"/>
    </location>
</feature>
<feature type="transmembrane region" description="Helical" evidence="1">
    <location>
        <begin position="81"/>
        <end position="101"/>
    </location>
</feature>
<evidence type="ECO:0000256" key="1">
    <source>
        <dbReference type="SAM" id="Phobius"/>
    </source>
</evidence>
<dbReference type="Proteomes" id="UP000688137">
    <property type="component" value="Unassembled WGS sequence"/>
</dbReference>
<comment type="caution">
    <text evidence="2">The sequence shown here is derived from an EMBL/GenBank/DDBJ whole genome shotgun (WGS) entry which is preliminary data.</text>
</comment>
<dbReference type="EMBL" id="CAJJDM010000079">
    <property type="protein sequence ID" value="CAD8086428.1"/>
    <property type="molecule type" value="Genomic_DNA"/>
</dbReference>
<keyword evidence="1" id="KW-0812">Transmembrane</keyword>
<evidence type="ECO:0000313" key="2">
    <source>
        <dbReference type="EMBL" id="CAD8086428.1"/>
    </source>
</evidence>
<proteinExistence type="predicted"/>
<dbReference type="AlphaFoldDB" id="A0A8S1N0Y0"/>